<accession>A0ABV3HDE4</accession>
<name>A0ABV3HDE4_9ACTN</name>
<dbReference type="InterPro" id="IPR005097">
    <property type="entry name" value="Sacchrp_dh_NADP-bd"/>
</dbReference>
<dbReference type="SUPFAM" id="SSF51735">
    <property type="entry name" value="NAD(P)-binding Rossmann-fold domains"/>
    <property type="match status" value="1"/>
</dbReference>
<evidence type="ECO:0000313" key="2">
    <source>
        <dbReference type="EMBL" id="MEV4290532.1"/>
    </source>
</evidence>
<evidence type="ECO:0000313" key="3">
    <source>
        <dbReference type="Proteomes" id="UP001552427"/>
    </source>
</evidence>
<dbReference type="Gene3D" id="3.40.50.720">
    <property type="entry name" value="NAD(P)-binding Rossmann-like Domain"/>
    <property type="match status" value="1"/>
</dbReference>
<organism evidence="2 3">
    <name type="scientific">Nonomuraea bangladeshensis</name>
    <dbReference type="NCBI Taxonomy" id="404385"/>
    <lineage>
        <taxon>Bacteria</taxon>
        <taxon>Bacillati</taxon>
        <taxon>Actinomycetota</taxon>
        <taxon>Actinomycetes</taxon>
        <taxon>Streptosporangiales</taxon>
        <taxon>Streptosporangiaceae</taxon>
        <taxon>Nonomuraea</taxon>
    </lineage>
</organism>
<keyword evidence="3" id="KW-1185">Reference proteome</keyword>
<reference evidence="2 3" key="1">
    <citation type="submission" date="2024-06" db="EMBL/GenBank/DDBJ databases">
        <title>The Natural Products Discovery Center: Release of the First 8490 Sequenced Strains for Exploring Actinobacteria Biosynthetic Diversity.</title>
        <authorList>
            <person name="Kalkreuter E."/>
            <person name="Kautsar S.A."/>
            <person name="Yang D."/>
            <person name="Bader C.D."/>
            <person name="Teijaro C.N."/>
            <person name="Fluegel L."/>
            <person name="Davis C.M."/>
            <person name="Simpson J.R."/>
            <person name="Lauterbach L."/>
            <person name="Steele A.D."/>
            <person name="Gui C."/>
            <person name="Meng S."/>
            <person name="Li G."/>
            <person name="Viehrig K."/>
            <person name="Ye F."/>
            <person name="Su P."/>
            <person name="Kiefer A.F."/>
            <person name="Nichols A."/>
            <person name="Cepeda A.J."/>
            <person name="Yan W."/>
            <person name="Fan B."/>
            <person name="Jiang Y."/>
            <person name="Adhikari A."/>
            <person name="Zheng C.-J."/>
            <person name="Schuster L."/>
            <person name="Cowan T.M."/>
            <person name="Smanski M.J."/>
            <person name="Chevrette M.G."/>
            <person name="De Carvalho L.P.S."/>
            <person name="Shen B."/>
        </authorList>
    </citation>
    <scope>NUCLEOTIDE SEQUENCE [LARGE SCALE GENOMIC DNA]</scope>
    <source>
        <strain evidence="2 3">NPDC049574</strain>
    </source>
</reference>
<evidence type="ECO:0000259" key="1">
    <source>
        <dbReference type="Pfam" id="PF03435"/>
    </source>
</evidence>
<protein>
    <submittedName>
        <fullName evidence="2">Saccharopine dehydrogenase NADP-binding domain-containing protein</fullName>
    </submittedName>
</protein>
<dbReference type="Proteomes" id="UP001552427">
    <property type="component" value="Unassembled WGS sequence"/>
</dbReference>
<comment type="caution">
    <text evidence="2">The sequence shown here is derived from an EMBL/GenBank/DDBJ whole genome shotgun (WGS) entry which is preliminary data.</text>
</comment>
<dbReference type="PANTHER" id="PTHR43781">
    <property type="entry name" value="SACCHAROPINE DEHYDROGENASE"/>
    <property type="match status" value="1"/>
</dbReference>
<dbReference type="Pfam" id="PF03435">
    <property type="entry name" value="Sacchrp_dh_NADP"/>
    <property type="match status" value="1"/>
</dbReference>
<gene>
    <name evidence="2" type="ORF">AB0K40_33920</name>
</gene>
<sequence length="353" mass="37496">MKVAVYGASGYTGRLVTAEARRRGLEVVVSGRDTSRLREVAEGAEVRVAGVDDAAALARAFDGCDVVVACAGPFSRIGDPVVRAAITAGAHYVDTSAEQLFLRHVFDTYAERAEQAGVSVVPAAGFDILPGDMIAHLAGAEVEPLDELTIAYQTNDIDMTRGTIRSSLQVVLDGDLAYEDGQWRRAEGLAVKRTSFTFPGQSGERQTARWPGAEIVTVPRHVRARRVEIITDAAVFTPEMISLMQLPADQWDAIIGQLPEGPSEERRPVADFTIVAEAVGVDGRRATGAVHATDIYGSAAVFTVEAARRLAAGEAKAGVLSPAQAFDSAAFLDWLAPYGVEWNVVAGDQANAS</sequence>
<dbReference type="EMBL" id="JBFARM010000011">
    <property type="protein sequence ID" value="MEV4290532.1"/>
    <property type="molecule type" value="Genomic_DNA"/>
</dbReference>
<dbReference type="PANTHER" id="PTHR43781:SF1">
    <property type="entry name" value="SACCHAROPINE DEHYDROGENASE"/>
    <property type="match status" value="1"/>
</dbReference>
<feature type="domain" description="Saccharopine dehydrogenase NADP binding" evidence="1">
    <location>
        <begin position="3"/>
        <end position="121"/>
    </location>
</feature>
<dbReference type="RefSeq" id="WP_364457568.1">
    <property type="nucleotide sequence ID" value="NZ_JBFARM010000011.1"/>
</dbReference>
<dbReference type="InterPro" id="IPR036291">
    <property type="entry name" value="NAD(P)-bd_dom_sf"/>
</dbReference>
<proteinExistence type="predicted"/>